<keyword evidence="2" id="KW-1185">Reference proteome</keyword>
<dbReference type="EMBL" id="QAON01000004">
    <property type="protein sequence ID" value="PTQ90183.1"/>
    <property type="molecule type" value="Genomic_DNA"/>
</dbReference>
<organism evidence="1 2">
    <name type="scientific">Agitococcus lubricus</name>
    <dbReference type="NCBI Taxonomy" id="1077255"/>
    <lineage>
        <taxon>Bacteria</taxon>
        <taxon>Pseudomonadati</taxon>
        <taxon>Pseudomonadota</taxon>
        <taxon>Gammaproteobacteria</taxon>
        <taxon>Moraxellales</taxon>
        <taxon>Moraxellaceae</taxon>
        <taxon>Agitococcus</taxon>
    </lineage>
</organism>
<dbReference type="NCBIfam" id="TIGR02647">
    <property type="entry name" value="DNA"/>
    <property type="match status" value="1"/>
</dbReference>
<sequence length="81" mass="8771">MGLIMQYSIDLIEELTVLSMFDLGNHQAGLKIHHTAEPVIIAAAQRLYQKGLTSHVDGGYLTQLGIEAAEHAQAALTILDT</sequence>
<dbReference type="Proteomes" id="UP000244223">
    <property type="component" value="Unassembled WGS sequence"/>
</dbReference>
<evidence type="ECO:0000313" key="1">
    <source>
        <dbReference type="EMBL" id="PTQ90183.1"/>
    </source>
</evidence>
<dbReference type="AlphaFoldDB" id="A0A2T5J1D6"/>
<dbReference type="InterPro" id="IPR013468">
    <property type="entry name" value="CHP02647"/>
</dbReference>
<proteinExistence type="predicted"/>
<evidence type="ECO:0000313" key="2">
    <source>
        <dbReference type="Proteomes" id="UP000244223"/>
    </source>
</evidence>
<protein>
    <submittedName>
        <fullName evidence="1">Uncharacterized protein (TIGR02647 family)</fullName>
    </submittedName>
</protein>
<name>A0A2T5J1D6_9GAMM</name>
<accession>A0A2T5J1D6</accession>
<dbReference type="Pfam" id="PF18918">
    <property type="entry name" value="DUF5669"/>
    <property type="match status" value="1"/>
</dbReference>
<gene>
    <name evidence="1" type="ORF">C8N29_104228</name>
</gene>
<reference evidence="1 2" key="1">
    <citation type="submission" date="2018-04" db="EMBL/GenBank/DDBJ databases">
        <title>Genomic Encyclopedia of Archaeal and Bacterial Type Strains, Phase II (KMG-II): from individual species to whole genera.</title>
        <authorList>
            <person name="Goeker M."/>
        </authorList>
    </citation>
    <scope>NUCLEOTIDE SEQUENCE [LARGE SCALE GENOMIC DNA]</scope>
    <source>
        <strain evidence="1 2">DSM 5822</strain>
    </source>
</reference>
<comment type="caution">
    <text evidence="1">The sequence shown here is derived from an EMBL/GenBank/DDBJ whole genome shotgun (WGS) entry which is preliminary data.</text>
</comment>